<evidence type="ECO:0000256" key="1">
    <source>
        <dbReference type="SAM" id="Phobius"/>
    </source>
</evidence>
<accession>A0AAJ5KBS6</accession>
<name>A0AAJ5KBS6_LEVBR</name>
<keyword evidence="1" id="KW-0472">Membrane</keyword>
<organism evidence="2 3">
    <name type="scientific">Levilactobacillus brevis</name>
    <name type="common">Lactobacillus brevis</name>
    <dbReference type="NCBI Taxonomy" id="1580"/>
    <lineage>
        <taxon>Bacteria</taxon>
        <taxon>Bacillati</taxon>
        <taxon>Bacillota</taxon>
        <taxon>Bacilli</taxon>
        <taxon>Lactobacillales</taxon>
        <taxon>Lactobacillaceae</taxon>
        <taxon>Levilactobacillus</taxon>
    </lineage>
</organism>
<reference evidence="2" key="1">
    <citation type="submission" date="2018-05" db="EMBL/GenBank/DDBJ databases">
        <title>Genome Comparison of Lactic Acid Bacteria Isolated from non-Wheat Sourdough.</title>
        <authorList>
            <person name="Rice T."/>
            <person name="Axel C."/>
            <person name="Lynch K.M."/>
            <person name="Benz C."/>
            <person name="Arendt E.K."/>
            <person name="Coffey A."/>
        </authorList>
    </citation>
    <scope>NUCLEOTIDE SEQUENCE</scope>
    <source>
        <strain evidence="2">TR055</strain>
    </source>
</reference>
<dbReference type="Proteomes" id="UP000785759">
    <property type="component" value="Unassembled WGS sequence"/>
</dbReference>
<dbReference type="EMBL" id="QFDK01000003">
    <property type="protein sequence ID" value="TOZ05102.1"/>
    <property type="molecule type" value="Genomic_DNA"/>
</dbReference>
<proteinExistence type="predicted"/>
<evidence type="ECO:0000313" key="2">
    <source>
        <dbReference type="EMBL" id="TOZ05102.1"/>
    </source>
</evidence>
<sequence>MENEIPWYKNKWAWIFVVLMVLIIGYVVLKMFGPLKKQFIEISNSDQVSEIYGTKKDNSLLVTGKTNKKSDVTLLEKFGSDSYAPMNKTTADDDGNFRFNTIGDSTQTTYVVSTSQDAYNQSDSSDHFFSRKELIPYSKFEFIPTKISKVSSDKKTSKKPATKSYKSIDKVFNINKMMSYSDNELFGKSVKITGNITSLGADNSKQYHILLTGNSSSQKYLIVVNSSKTGKLTEHSNATVYGTITGKGHVNDNQINSGISENYYKDPIILVDADKVS</sequence>
<gene>
    <name evidence="2" type="ORF">DIS17_03930</name>
</gene>
<evidence type="ECO:0000313" key="3">
    <source>
        <dbReference type="Proteomes" id="UP000785759"/>
    </source>
</evidence>
<protein>
    <submittedName>
        <fullName evidence="2">Uncharacterized protein</fullName>
    </submittedName>
</protein>
<dbReference type="AlphaFoldDB" id="A0AAJ5KBS6"/>
<feature type="transmembrane region" description="Helical" evidence="1">
    <location>
        <begin position="12"/>
        <end position="29"/>
    </location>
</feature>
<dbReference type="RefSeq" id="WP_139988711.1">
    <property type="nucleotide sequence ID" value="NZ_QFDK01000003.1"/>
</dbReference>
<keyword evidence="1" id="KW-1133">Transmembrane helix</keyword>
<keyword evidence="1" id="KW-0812">Transmembrane</keyword>
<comment type="caution">
    <text evidence="2">The sequence shown here is derived from an EMBL/GenBank/DDBJ whole genome shotgun (WGS) entry which is preliminary data.</text>
</comment>